<evidence type="ECO:0000256" key="2">
    <source>
        <dbReference type="PROSITE-ProRule" id="PRU00708"/>
    </source>
</evidence>
<dbReference type="Gene3D" id="1.25.40.10">
    <property type="entry name" value="Tetratricopeptide repeat domain"/>
    <property type="match status" value="2"/>
</dbReference>
<comment type="caution">
    <text evidence="4">The sequence shown here is derived from an EMBL/GenBank/DDBJ whole genome shotgun (WGS) entry which is preliminary data.</text>
</comment>
<name>A0AA36I3Y8_9DINO</name>
<dbReference type="Pfam" id="PF01535">
    <property type="entry name" value="PPR"/>
    <property type="match status" value="2"/>
</dbReference>
<dbReference type="EMBL" id="CAUJNA010000667">
    <property type="protein sequence ID" value="CAJ1379886.1"/>
    <property type="molecule type" value="Genomic_DNA"/>
</dbReference>
<dbReference type="GO" id="GO:0006508">
    <property type="term" value="P:proteolysis"/>
    <property type="evidence" value="ECO:0007669"/>
    <property type="project" value="InterPro"/>
</dbReference>
<dbReference type="PANTHER" id="PTHR47447">
    <property type="entry name" value="OS03G0856100 PROTEIN"/>
    <property type="match status" value="1"/>
</dbReference>
<feature type="repeat" description="PPR" evidence="2">
    <location>
        <begin position="195"/>
        <end position="229"/>
    </location>
</feature>
<keyword evidence="1" id="KW-0677">Repeat</keyword>
<feature type="non-terminal residue" evidence="4">
    <location>
        <position position="1208"/>
    </location>
</feature>
<dbReference type="AlphaFoldDB" id="A0AA36I3Y8"/>
<evidence type="ECO:0000313" key="5">
    <source>
        <dbReference type="Proteomes" id="UP001178507"/>
    </source>
</evidence>
<evidence type="ECO:0000259" key="3">
    <source>
        <dbReference type="Pfam" id="PF00656"/>
    </source>
</evidence>
<dbReference type="GO" id="GO:0004197">
    <property type="term" value="F:cysteine-type endopeptidase activity"/>
    <property type="evidence" value="ECO:0007669"/>
    <property type="project" value="InterPro"/>
</dbReference>
<dbReference type="PANTHER" id="PTHR47447:SF17">
    <property type="entry name" value="OS12G0638900 PROTEIN"/>
    <property type="match status" value="1"/>
</dbReference>
<protein>
    <recommendedName>
        <fullName evidence="3">Peptidase C14 caspase domain-containing protein</fullName>
    </recommendedName>
</protein>
<dbReference type="PROSITE" id="PS51375">
    <property type="entry name" value="PPR"/>
    <property type="match status" value="2"/>
</dbReference>
<sequence length="1208" mass="132446">ARHQSAQWFQPQFWESSAPDRSGLGAMGLVDGVKHKVSEYNQAISSAQTPKAALRILARLRWWRLEPTVVTFNSLAAVCGRRAWEEGLHVLGQGRARGLCDLVSYNTAAAWSWRLALDFLSQGLEPDVVTYNSSMGVESEAWSRALQVRAEVWTRGLQPTAVTHNVAINACAKHCWRNALLIFEELQEESRSDATSKTYTAVMGACVTSGRWQPARELLEDMRAARMSHGSTHTLAIDACGKASEWQQALGLLLGMEAFGLPQNLVAFNAAINACAESSHWQHATLLLEEMKRKTLRSDAITQTSLTDACAQAQQWQHAMSLVVEAQVLTLGANKILNNAAMSACEKGLWRQAALLAFPKPTRYGCNVHISALGREEHWSRALQSLHTLSQLRLQSDEGSCVPVLACQAWRRAQRLLDAPLLRAALGASGAARNAVVSRLAKGGEWRRALQGLDAKDALQPDEVTFICNIRAEKARWQRVLLLLQAQDFQSTEVFSACIFQISDWRVSLILLEDMTKQRIWPDDWTMHTAIRTCTRWEQVLRLVGRAPSERVMELAIEALMQGDRLGQSAMRPQSREEAPEPKDQVRSVPAALRGMVLSALPVPTGRRKALVIGCGYFESSMPLAGAMNDAWNVLSLLRHTLQFPESQVRFLVDGTRSCPMPVQRRPTAQTIAESLQWLTHDAQPGDQLFLYYAGYGLLLPHGVGSFESCLVPIDFAAMAAETSGCGYRLVPLLDVSMALSRLPPACKVTVVLDCCHAALPGLGSKPQPAVFQWAQMQPPAFAGLEEAGVGFDPRARRLVLPSVPLSAQRAPAQVPNFNCALTCYAACHQAQWCAELPIEGVVQGIHAVVSDQQGTFDLPCNFSEETLRIHNFSGMAMIHGSSPAGHNWTFGQCDDVPGWAQVAFCPNKVLVGDEVQAGFLDSFVDPRVVCPGGSLVEAHLVFQKSGFQLCQDLCAKQTCYRLASLANISEGVRNDCLMENVKKNFRNFSAASEAGLLQVLQGPCARRLSESPSPETAAALNNSHKLVTQHDPWQGPGAGKVILLDSSGSMGGVLAAVRQKLGMEFPSVKLLDAGDSAFTDRGSMGRQLQSALESLPAHSMLIIVSDFEDSVQESFCNKLHQLAKAQHVVLVLESVDRYPKDCLHEVAKAFTWAWVKAMVAGACEGHAGQMQGLLQTHMSDLQRRYRWLDQTPMVQMSKAVEESSLAF</sequence>
<keyword evidence="5" id="KW-1185">Reference proteome</keyword>
<dbReference type="InterPro" id="IPR029030">
    <property type="entry name" value="Caspase-like_dom_sf"/>
</dbReference>
<evidence type="ECO:0000313" key="4">
    <source>
        <dbReference type="EMBL" id="CAJ1379886.1"/>
    </source>
</evidence>
<dbReference type="Proteomes" id="UP001178507">
    <property type="component" value="Unassembled WGS sequence"/>
</dbReference>
<feature type="repeat" description="PPR" evidence="2">
    <location>
        <begin position="264"/>
        <end position="298"/>
    </location>
</feature>
<proteinExistence type="predicted"/>
<dbReference type="InterPro" id="IPR011990">
    <property type="entry name" value="TPR-like_helical_dom_sf"/>
</dbReference>
<gene>
    <name evidence="4" type="ORF">EVOR1521_LOCUS7981</name>
</gene>
<dbReference type="Gene3D" id="3.40.50.12660">
    <property type="match status" value="1"/>
</dbReference>
<dbReference type="SUPFAM" id="SSF52129">
    <property type="entry name" value="Caspase-like"/>
    <property type="match status" value="1"/>
</dbReference>
<organism evidence="4 5">
    <name type="scientific">Effrenium voratum</name>
    <dbReference type="NCBI Taxonomy" id="2562239"/>
    <lineage>
        <taxon>Eukaryota</taxon>
        <taxon>Sar</taxon>
        <taxon>Alveolata</taxon>
        <taxon>Dinophyceae</taxon>
        <taxon>Suessiales</taxon>
        <taxon>Symbiodiniaceae</taxon>
        <taxon>Effrenium</taxon>
    </lineage>
</organism>
<feature type="domain" description="Peptidase C14 caspase" evidence="3">
    <location>
        <begin position="607"/>
        <end position="759"/>
    </location>
</feature>
<dbReference type="Pfam" id="PF00656">
    <property type="entry name" value="Peptidase_C14"/>
    <property type="match status" value="1"/>
</dbReference>
<evidence type="ECO:0000256" key="1">
    <source>
        <dbReference type="ARBA" id="ARBA00022737"/>
    </source>
</evidence>
<reference evidence="4" key="1">
    <citation type="submission" date="2023-08" db="EMBL/GenBank/DDBJ databases">
        <authorList>
            <person name="Chen Y."/>
            <person name="Shah S."/>
            <person name="Dougan E. K."/>
            <person name="Thang M."/>
            <person name="Chan C."/>
        </authorList>
    </citation>
    <scope>NUCLEOTIDE SEQUENCE</scope>
</reference>
<accession>A0AA36I3Y8</accession>
<dbReference type="InterPro" id="IPR002885">
    <property type="entry name" value="PPR_rpt"/>
</dbReference>
<dbReference type="Pfam" id="PF13812">
    <property type="entry name" value="PPR_3"/>
    <property type="match status" value="2"/>
</dbReference>
<dbReference type="InterPro" id="IPR011600">
    <property type="entry name" value="Pept_C14_caspase"/>
</dbReference>